<dbReference type="Gene3D" id="1.10.418.10">
    <property type="entry name" value="Calponin-like domain"/>
    <property type="match status" value="1"/>
</dbReference>
<reference evidence="6 7" key="1">
    <citation type="journal article" date="2018" name="PLoS Genet.">
        <title>Population sequencing reveals clonal diversity and ancestral inbreeding in the grapevine cultivar Chardonnay.</title>
        <authorList>
            <person name="Roach M.J."/>
            <person name="Johnson D.L."/>
            <person name="Bohlmann J."/>
            <person name="van Vuuren H.J."/>
            <person name="Jones S.J."/>
            <person name="Pretorius I.S."/>
            <person name="Schmidt S.A."/>
            <person name="Borneman A.R."/>
        </authorList>
    </citation>
    <scope>NUCLEOTIDE SEQUENCE [LARGE SCALE GENOMIC DNA]</scope>
    <source>
        <strain evidence="7">cv. Chardonnay</strain>
        <tissue evidence="6">Leaf</tissue>
    </source>
</reference>
<evidence type="ECO:0000259" key="5">
    <source>
        <dbReference type="Pfam" id="PF00307"/>
    </source>
</evidence>
<feature type="region of interest" description="Disordered" evidence="4">
    <location>
        <begin position="77"/>
        <end position="99"/>
    </location>
</feature>
<protein>
    <submittedName>
        <fullName evidence="6">Beta-galactosidase 10</fullName>
    </submittedName>
</protein>
<organism evidence="6 7">
    <name type="scientific">Vitis vinifera</name>
    <name type="common">Grape</name>
    <dbReference type="NCBI Taxonomy" id="29760"/>
    <lineage>
        <taxon>Eukaryota</taxon>
        <taxon>Viridiplantae</taxon>
        <taxon>Streptophyta</taxon>
        <taxon>Embryophyta</taxon>
        <taxon>Tracheophyta</taxon>
        <taxon>Spermatophyta</taxon>
        <taxon>Magnoliopsida</taxon>
        <taxon>eudicotyledons</taxon>
        <taxon>Gunneridae</taxon>
        <taxon>Pentapetalae</taxon>
        <taxon>rosids</taxon>
        <taxon>Vitales</taxon>
        <taxon>Vitaceae</taxon>
        <taxon>Viteae</taxon>
        <taxon>Vitis</taxon>
    </lineage>
</organism>
<keyword evidence="2" id="KW-0677">Repeat</keyword>
<proteinExistence type="predicted"/>
<evidence type="ECO:0000256" key="3">
    <source>
        <dbReference type="ARBA" id="ARBA00023203"/>
    </source>
</evidence>
<evidence type="ECO:0000313" key="7">
    <source>
        <dbReference type="Proteomes" id="UP000288805"/>
    </source>
</evidence>
<comment type="subunit">
    <text evidence="1">Interacts with F-actin.</text>
</comment>
<dbReference type="InterPro" id="IPR036872">
    <property type="entry name" value="CH_dom_sf"/>
</dbReference>
<dbReference type="InterPro" id="IPR001715">
    <property type="entry name" value="CH_dom"/>
</dbReference>
<evidence type="ECO:0000256" key="1">
    <source>
        <dbReference type="ARBA" id="ARBA00011385"/>
    </source>
</evidence>
<gene>
    <name evidence="6" type="primary">BGAL10_14</name>
    <name evidence="6" type="ORF">CK203_065737</name>
</gene>
<dbReference type="PANTHER" id="PTHR19961:SF62">
    <property type="entry name" value="FIMBRIN-1"/>
    <property type="match status" value="1"/>
</dbReference>
<feature type="domain" description="Calponin-homology (CH)" evidence="5">
    <location>
        <begin position="196"/>
        <end position="257"/>
    </location>
</feature>
<dbReference type="EMBL" id="QGNW01000619">
    <property type="protein sequence ID" value="RVW66862.1"/>
    <property type="molecule type" value="Genomic_DNA"/>
</dbReference>
<dbReference type="GO" id="GO:0051015">
    <property type="term" value="F:actin filament binding"/>
    <property type="evidence" value="ECO:0007669"/>
    <property type="project" value="InterPro"/>
</dbReference>
<evidence type="ECO:0000313" key="6">
    <source>
        <dbReference type="EMBL" id="RVW66862.1"/>
    </source>
</evidence>
<accession>A0A438G3T2</accession>
<keyword evidence="3" id="KW-0009">Actin-binding</keyword>
<comment type="caution">
    <text evidence="6">The sequence shown here is derived from an EMBL/GenBank/DDBJ whole genome shotgun (WGS) entry which is preliminary data.</text>
</comment>
<feature type="region of interest" description="Disordered" evidence="4">
    <location>
        <begin position="1"/>
        <end position="43"/>
    </location>
</feature>
<dbReference type="Proteomes" id="UP000288805">
    <property type="component" value="Unassembled WGS sequence"/>
</dbReference>
<dbReference type="PANTHER" id="PTHR19961">
    <property type="entry name" value="FIMBRIN/PLASTIN"/>
    <property type="match status" value="1"/>
</dbReference>
<dbReference type="InterPro" id="IPR039959">
    <property type="entry name" value="Fimbrin/Plastin"/>
</dbReference>
<name>A0A438G3T2_VITVI</name>
<evidence type="ECO:0000256" key="2">
    <source>
        <dbReference type="ARBA" id="ARBA00022737"/>
    </source>
</evidence>
<sequence length="389" mass="43021">MFPPADDPPDLGIPPNRGPLPVRRNPNSKPNPRVCSGHRRNAQPHGIRGVRAHRGSLRGILDEMFPPADDPPDLGIPPNGGPLPVRTNPRVRPGHQRNARPQGILGARAHRGALCSASGNGSRSPFKFESPISLKAGQNEIALLSMTVGLQNAGPFYEWVGAGLTSVKIKGLNNGIMDLSTYPWTYKVGTWMRGSMDGETYACLLNILAPEHYSPATLDAKDPIHRAKLVFDHTERMDCKRYLSPKDIVEGSPNLSLAFDCSNIPSKEWVLTAHIFCHLQFHQRRKRTTLSGTGTHKEAQCLFQESSLSRKRQQATGYGKLLLLLRFPHGSIDSSMSGLAVSYGLNLNAQLSRWILSFCKLDNKIISIERIHQYCQFLASEWLSQVFGL</sequence>
<evidence type="ECO:0000256" key="4">
    <source>
        <dbReference type="SAM" id="MobiDB-lite"/>
    </source>
</evidence>
<dbReference type="Pfam" id="PF00307">
    <property type="entry name" value="CH"/>
    <property type="match status" value="1"/>
</dbReference>
<dbReference type="AlphaFoldDB" id="A0A438G3T2"/>
<dbReference type="GO" id="GO:0051017">
    <property type="term" value="P:actin filament bundle assembly"/>
    <property type="evidence" value="ECO:0007669"/>
    <property type="project" value="InterPro"/>
</dbReference>
<dbReference type="SUPFAM" id="SSF47576">
    <property type="entry name" value="Calponin-homology domain, CH-domain"/>
    <property type="match status" value="1"/>
</dbReference>